<dbReference type="Proteomes" id="UP000187465">
    <property type="component" value="Unassembled WGS sequence"/>
</dbReference>
<sequence length="565" mass="65249">MLTIKDILQIKSIEGIKIVAGHSGLNNQISVVNIIENPDVFDWLTSNELLLSTGYIFKDSTELQNKFIHELVENNCAGLCIKMKRYFDAIPQNMTELADKHGLPLLELPFEYTLSRVIAIINEKTNADYDAVNRRSLDLHNALFKIALEGGGIEQISAELSDTIHNPVLILDRDWNLLCYTDHKDNPSPLQEFLPLVKNRPVFPTEFTVAFPKYITEIKKSIKRTYYSQGQPYKCCIMPVSVSSNAYAYIVVLQTVRKLVEFDYTALEHVSTMLALDRIKAKEIEEVKHKIRQDFFDDLLAGNITSTETLHSLSAMHGLKVNYAYYCTVIHVEATQLENYTDMVYRKYEMEHMVKKCVNLIYGLSSNAGGELICYYRNQQIIILIGKNENKPPISVSDTKAFAQEVLQLLAQEMTKNHFLIGIGSQYKTLASLHRSFFEAQEAMRLMQRFNKDSRSIAHFEDYSVYHFLDSNIKPTEMETFFNKVLGGIHEHDQTMNTRFMSTLEYYFMYNQNVTEAAKAMFIHRNTFIYRIDKIKDLLNIDLKNSDELFEIQLALNLYRLLQRG</sequence>
<evidence type="ECO:0000256" key="1">
    <source>
        <dbReference type="ARBA" id="ARBA00006754"/>
    </source>
</evidence>
<comment type="caution">
    <text evidence="5">The sequence shown here is derived from an EMBL/GenBank/DDBJ whole genome shotgun (WGS) entry which is preliminary data.</text>
</comment>
<dbReference type="InterPro" id="IPR042070">
    <property type="entry name" value="PucR_C-HTH_sf"/>
</dbReference>
<protein>
    <submittedName>
        <fullName evidence="5">Transcriptional regulator</fullName>
    </submittedName>
</protein>
<dbReference type="RefSeq" id="WP_036684872.1">
    <property type="nucleotide sequence ID" value="NZ_MKQP01000019.1"/>
</dbReference>
<dbReference type="Pfam" id="PF17853">
    <property type="entry name" value="GGDEF_2"/>
    <property type="match status" value="1"/>
</dbReference>
<dbReference type="Gene3D" id="3.30.450.40">
    <property type="match status" value="1"/>
</dbReference>
<dbReference type="InterPro" id="IPR041522">
    <property type="entry name" value="CdaR_GGDEF"/>
</dbReference>
<dbReference type="PANTHER" id="PTHR33744">
    <property type="entry name" value="CARBOHYDRATE DIACID REGULATOR"/>
    <property type="match status" value="1"/>
</dbReference>
<gene>
    <name evidence="5" type="ORF">BJP51_17210</name>
</gene>
<evidence type="ECO:0000313" key="6">
    <source>
        <dbReference type="Proteomes" id="UP000187465"/>
    </source>
</evidence>
<dbReference type="Pfam" id="PF07905">
    <property type="entry name" value="PucR"/>
    <property type="match status" value="1"/>
</dbReference>
<feature type="domain" description="PucR C-terminal helix-turn-helix" evidence="3">
    <location>
        <begin position="501"/>
        <end position="557"/>
    </location>
</feature>
<reference evidence="5 6" key="1">
    <citation type="submission" date="2016-10" db="EMBL/GenBank/DDBJ databases">
        <title>Paenibacillus species isolates.</title>
        <authorList>
            <person name="Beno S.M."/>
        </authorList>
    </citation>
    <scope>NUCLEOTIDE SEQUENCE [LARGE SCALE GENOMIC DNA]</scope>
    <source>
        <strain evidence="5 6">FSL H7-0604</strain>
    </source>
</reference>
<name>A0A1R0XAR3_9BACL</name>
<evidence type="ECO:0000259" key="3">
    <source>
        <dbReference type="Pfam" id="PF13556"/>
    </source>
</evidence>
<dbReference type="Pfam" id="PF13556">
    <property type="entry name" value="HTH_30"/>
    <property type="match status" value="1"/>
</dbReference>
<feature type="domain" description="Purine catabolism PurC-like" evidence="2">
    <location>
        <begin position="6"/>
        <end position="122"/>
    </location>
</feature>
<comment type="similarity">
    <text evidence="1">Belongs to the CdaR family.</text>
</comment>
<evidence type="ECO:0000313" key="5">
    <source>
        <dbReference type="EMBL" id="OMD31983.1"/>
    </source>
</evidence>
<dbReference type="InterPro" id="IPR029016">
    <property type="entry name" value="GAF-like_dom_sf"/>
</dbReference>
<dbReference type="InterPro" id="IPR012914">
    <property type="entry name" value="PucR_dom"/>
</dbReference>
<evidence type="ECO:0000259" key="4">
    <source>
        <dbReference type="Pfam" id="PF17853"/>
    </source>
</evidence>
<evidence type="ECO:0000259" key="2">
    <source>
        <dbReference type="Pfam" id="PF07905"/>
    </source>
</evidence>
<accession>A0A1R0XAR3</accession>
<dbReference type="InterPro" id="IPR051448">
    <property type="entry name" value="CdaR-like_regulators"/>
</dbReference>
<dbReference type="InterPro" id="IPR025736">
    <property type="entry name" value="PucR_C-HTH_dom"/>
</dbReference>
<dbReference type="AlphaFoldDB" id="A0A1R0XAR3"/>
<proteinExistence type="inferred from homology"/>
<dbReference type="PANTHER" id="PTHR33744:SF1">
    <property type="entry name" value="DNA-BINDING TRANSCRIPTIONAL ACTIVATOR ADER"/>
    <property type="match status" value="1"/>
</dbReference>
<feature type="domain" description="CdaR GGDEF-like" evidence="4">
    <location>
        <begin position="303"/>
        <end position="446"/>
    </location>
</feature>
<dbReference type="Gene3D" id="1.10.10.2840">
    <property type="entry name" value="PucR C-terminal helix-turn-helix domain"/>
    <property type="match status" value="1"/>
</dbReference>
<organism evidence="5 6">
    <name type="scientific">Paenibacillus odorifer</name>
    <dbReference type="NCBI Taxonomy" id="189426"/>
    <lineage>
        <taxon>Bacteria</taxon>
        <taxon>Bacillati</taxon>
        <taxon>Bacillota</taxon>
        <taxon>Bacilli</taxon>
        <taxon>Bacillales</taxon>
        <taxon>Paenibacillaceae</taxon>
        <taxon>Paenibacillus</taxon>
    </lineage>
</organism>
<dbReference type="EMBL" id="MKQP01000019">
    <property type="protein sequence ID" value="OMD31983.1"/>
    <property type="molecule type" value="Genomic_DNA"/>
</dbReference>